<dbReference type="InterPro" id="IPR036010">
    <property type="entry name" value="2Fe-2S_ferredoxin-like_sf"/>
</dbReference>
<dbReference type="PROSITE" id="PS00641">
    <property type="entry name" value="COMPLEX1_75K_1"/>
    <property type="match status" value="1"/>
</dbReference>
<proteinExistence type="predicted"/>
<dbReference type="Gene3D" id="4.10.260.20">
    <property type="entry name" value="Iron hydrogenase, small subunit"/>
    <property type="match status" value="1"/>
</dbReference>
<dbReference type="GO" id="GO:0042773">
    <property type="term" value="P:ATP synthesis coupled electron transport"/>
    <property type="evidence" value="ECO:0007669"/>
    <property type="project" value="InterPro"/>
</dbReference>
<dbReference type="InterPro" id="IPR013352">
    <property type="entry name" value="Fe_hydrogenase_subset"/>
</dbReference>
<dbReference type="PATRIC" id="fig|1555112.3.peg.906"/>
<feature type="domain" description="2Fe-2S ferredoxin-type" evidence="8">
    <location>
        <begin position="1"/>
        <end position="73"/>
    </location>
</feature>
<keyword evidence="4" id="KW-0677">Repeat</keyword>
<sequence length="615" mass="66306">MNGHPVEAPAGANLLEVLRSSGFPVPSLCYLEGLPGIGACRLCLVELAGDRRLQASCATRVREGMEVLTHSPRVLEARRAVLQLMLAGHPNDCLFCQRSDDCDLQALARQYGVRSRDYETDLRPLPPDPSSPSIAYDPQKCLLCQRCVRTCSEVQGVEAIGLVRRGMRMQVSPPFGLDWAKSGCTYCGQCTLVCPTGALTEKDDVSRVWEALEDPTRVVVAQIAPAVRVSVGEAWARGREPDGSGIPADVSGRLVSALKAVGFHAVFDTQFGADLTIMEETHELLARLGSGKELPLFTSCCPAWVRFVELHFPDQVHHLSSCRSPQGMMGSLLRRYYPRLAGVDPERVTVVSIMPCTAKKYEATRPELGTDGRSDVDIVLTTRELSRLLRQAGVDPGALPPKPFDDPLGESTGAAAIFGASGGVAEAALREAYHLATGQTAARPEFHLVRGWDDLRAVEFDLNGTQVRCAVVSGLKGARRLLETGEYRSYDFVEVMACPGGCIDGGGQPRHTPLERVQRRGAGLDAIDSRKPAHTSHENETIQRVYRDLLGEPGSVEAHHLLHTSYTPLPLNELLLGGDGDPAARTGGVGAPDEGQAEGEQGAAVRNGHTSPQHN</sequence>
<evidence type="ECO:0000256" key="1">
    <source>
        <dbReference type="ARBA" id="ARBA00001966"/>
    </source>
</evidence>
<evidence type="ECO:0000259" key="8">
    <source>
        <dbReference type="PROSITE" id="PS51085"/>
    </source>
</evidence>
<dbReference type="InterPro" id="IPR054351">
    <property type="entry name" value="NADH_UbQ_OxRdtase_ferredoxin"/>
</dbReference>
<dbReference type="PROSITE" id="PS00198">
    <property type="entry name" value="4FE4S_FER_1"/>
    <property type="match status" value="1"/>
</dbReference>
<dbReference type="Gene3D" id="3.30.70.20">
    <property type="match status" value="1"/>
</dbReference>
<dbReference type="GO" id="GO:0005506">
    <property type="term" value="F:iron ion binding"/>
    <property type="evidence" value="ECO:0007669"/>
    <property type="project" value="InterPro"/>
</dbReference>
<dbReference type="KEGG" id="lpil:LIP_0871"/>
<dbReference type="SUPFAM" id="SSF54862">
    <property type="entry name" value="4Fe-4S ferredoxins"/>
    <property type="match status" value="1"/>
</dbReference>
<dbReference type="STRING" id="1555112.LIP_0871"/>
<dbReference type="Pfam" id="PF10588">
    <property type="entry name" value="NADH-G_4Fe-4S_3"/>
    <property type="match status" value="1"/>
</dbReference>
<dbReference type="InterPro" id="IPR036991">
    <property type="entry name" value="Fe_hydrogenase_ssu_sf"/>
</dbReference>
<dbReference type="PROSITE" id="PS51085">
    <property type="entry name" value="2FE2S_FER_2"/>
    <property type="match status" value="1"/>
</dbReference>
<dbReference type="Pfam" id="PF13510">
    <property type="entry name" value="Fer2_4"/>
    <property type="match status" value="1"/>
</dbReference>
<keyword evidence="6" id="KW-0411">Iron-sulfur</keyword>
<dbReference type="SUPFAM" id="SSF53920">
    <property type="entry name" value="Fe-only hydrogenase"/>
    <property type="match status" value="1"/>
</dbReference>
<evidence type="ECO:0000313" key="11">
    <source>
        <dbReference type="EMBL" id="BAS26728.1"/>
    </source>
</evidence>
<dbReference type="GO" id="GO:0016020">
    <property type="term" value="C:membrane"/>
    <property type="evidence" value="ECO:0007669"/>
    <property type="project" value="InterPro"/>
</dbReference>
<dbReference type="PROSITE" id="PS51379">
    <property type="entry name" value="4FE4S_FER_2"/>
    <property type="match status" value="2"/>
</dbReference>
<dbReference type="GO" id="GO:0051539">
    <property type="term" value="F:4 iron, 4 sulfur cluster binding"/>
    <property type="evidence" value="ECO:0007669"/>
    <property type="project" value="UniProtKB-KW"/>
</dbReference>
<name>A0A0K2SHZ9_LIMPI</name>
<keyword evidence="3" id="KW-0479">Metal-binding</keyword>
<dbReference type="FunFam" id="3.30.70.20:FF:000035">
    <property type="entry name" value="Iron hydrogenase 1"/>
    <property type="match status" value="1"/>
</dbReference>
<evidence type="ECO:0000259" key="10">
    <source>
        <dbReference type="PROSITE" id="PS51839"/>
    </source>
</evidence>
<organism evidence="11 12">
    <name type="scientific">Limnochorda pilosa</name>
    <dbReference type="NCBI Taxonomy" id="1555112"/>
    <lineage>
        <taxon>Bacteria</taxon>
        <taxon>Bacillati</taxon>
        <taxon>Bacillota</taxon>
        <taxon>Limnochordia</taxon>
        <taxon>Limnochordales</taxon>
        <taxon>Limnochordaceae</taxon>
        <taxon>Limnochorda</taxon>
    </lineage>
</organism>
<dbReference type="InterPro" id="IPR017896">
    <property type="entry name" value="4Fe4S_Fe-S-bd"/>
</dbReference>
<dbReference type="Pfam" id="PF02906">
    <property type="entry name" value="Fe_hyd_lg_C"/>
    <property type="match status" value="1"/>
</dbReference>
<dbReference type="InterPro" id="IPR009016">
    <property type="entry name" value="Fe_hydrogenase"/>
</dbReference>
<protein>
    <submittedName>
        <fullName evidence="11">Ferredoxin</fullName>
    </submittedName>
</protein>
<dbReference type="SMART" id="SM00902">
    <property type="entry name" value="Fe_hyd_SSU"/>
    <property type="match status" value="1"/>
</dbReference>
<evidence type="ECO:0000256" key="5">
    <source>
        <dbReference type="ARBA" id="ARBA00023004"/>
    </source>
</evidence>
<evidence type="ECO:0000256" key="7">
    <source>
        <dbReference type="SAM" id="MobiDB-lite"/>
    </source>
</evidence>
<dbReference type="SUPFAM" id="SSF54292">
    <property type="entry name" value="2Fe-2S ferredoxin-like"/>
    <property type="match status" value="1"/>
</dbReference>
<dbReference type="PANTHER" id="PTHR11615">
    <property type="entry name" value="NITRATE, FORMATE, IRON DEHYDROGENASE"/>
    <property type="match status" value="1"/>
</dbReference>
<dbReference type="GO" id="GO:0008901">
    <property type="term" value="F:ferredoxin hydrogenase activity"/>
    <property type="evidence" value="ECO:0007669"/>
    <property type="project" value="InterPro"/>
</dbReference>
<reference evidence="12" key="1">
    <citation type="submission" date="2015-07" db="EMBL/GenBank/DDBJ databases">
        <title>Complete genome sequence and phylogenetic analysis of Limnochorda pilosa.</title>
        <authorList>
            <person name="Watanabe M."/>
            <person name="Kojima H."/>
            <person name="Fukui M."/>
        </authorList>
    </citation>
    <scope>NUCLEOTIDE SEQUENCE [LARGE SCALE GENOMIC DNA]</scope>
    <source>
        <strain evidence="12">HC45</strain>
    </source>
</reference>
<evidence type="ECO:0000313" key="12">
    <source>
        <dbReference type="Proteomes" id="UP000065807"/>
    </source>
</evidence>
<reference evidence="12" key="2">
    <citation type="journal article" date="2016" name="Int. J. Syst. Evol. Microbiol.">
        <title>Complete genome sequence and cell structure of Limnochorda pilosa, a Gram-negative spore-former within the phylum Firmicutes.</title>
        <authorList>
            <person name="Watanabe M."/>
            <person name="Kojima H."/>
            <person name="Fukui M."/>
        </authorList>
    </citation>
    <scope>NUCLEOTIDE SEQUENCE [LARGE SCALE GENOMIC DNA]</scope>
    <source>
        <strain evidence="12">HC45</strain>
    </source>
</reference>
<feature type="domain" description="4Fe-4S ferredoxin-type" evidence="9">
    <location>
        <begin position="132"/>
        <end position="162"/>
    </location>
</feature>
<comment type="cofactor">
    <cofactor evidence="1">
        <name>[4Fe-4S] cluster</name>
        <dbReference type="ChEBI" id="CHEBI:49883"/>
    </cofactor>
</comment>
<dbReference type="GO" id="GO:0008137">
    <property type="term" value="F:NADH dehydrogenase (ubiquinone) activity"/>
    <property type="evidence" value="ECO:0007669"/>
    <property type="project" value="InterPro"/>
</dbReference>
<dbReference type="Proteomes" id="UP000065807">
    <property type="component" value="Chromosome"/>
</dbReference>
<accession>A0A0K2SHZ9</accession>
<feature type="domain" description="4Fe-4S His(Cys)3-ligated-type" evidence="10">
    <location>
        <begin position="73"/>
        <end position="112"/>
    </location>
</feature>
<dbReference type="Gene3D" id="3.40.950.10">
    <property type="entry name" value="Fe-only Hydrogenase (Larger Subunit), Chain L, domain 3"/>
    <property type="match status" value="1"/>
</dbReference>
<evidence type="ECO:0000256" key="6">
    <source>
        <dbReference type="ARBA" id="ARBA00023014"/>
    </source>
</evidence>
<evidence type="ECO:0000259" key="9">
    <source>
        <dbReference type="PROSITE" id="PS51379"/>
    </source>
</evidence>
<keyword evidence="2" id="KW-0004">4Fe-4S</keyword>
<dbReference type="Pfam" id="PF22117">
    <property type="entry name" value="Fer4_Nqo3"/>
    <property type="match status" value="1"/>
</dbReference>
<dbReference type="InterPro" id="IPR004108">
    <property type="entry name" value="Fe_hydrogenase_lsu_C"/>
</dbReference>
<feature type="domain" description="4Fe-4S ferredoxin-type" evidence="9">
    <location>
        <begin position="173"/>
        <end position="204"/>
    </location>
</feature>
<feature type="region of interest" description="Disordered" evidence="7">
    <location>
        <begin position="577"/>
        <end position="615"/>
    </location>
</feature>
<evidence type="ECO:0000256" key="4">
    <source>
        <dbReference type="ARBA" id="ARBA00022737"/>
    </source>
</evidence>
<dbReference type="InterPro" id="IPR050340">
    <property type="entry name" value="Cytosolic_Fe-S_CAF"/>
</dbReference>
<dbReference type="Pfam" id="PF02256">
    <property type="entry name" value="Fe_hyd_SSU"/>
    <property type="match status" value="1"/>
</dbReference>
<dbReference type="InterPro" id="IPR017900">
    <property type="entry name" value="4Fe4S_Fe_S_CS"/>
</dbReference>
<dbReference type="InterPro" id="IPR001041">
    <property type="entry name" value="2Fe-2S_ferredoxin-type"/>
</dbReference>
<dbReference type="AlphaFoldDB" id="A0A0K2SHZ9"/>
<dbReference type="InterPro" id="IPR003149">
    <property type="entry name" value="Fe_hydrogenase_ssu"/>
</dbReference>
<evidence type="ECO:0000256" key="2">
    <source>
        <dbReference type="ARBA" id="ARBA00022485"/>
    </source>
</evidence>
<dbReference type="NCBIfam" id="TIGR02512">
    <property type="entry name" value="FeFe_hydrog_A"/>
    <property type="match status" value="1"/>
</dbReference>
<keyword evidence="5" id="KW-0408">Iron</keyword>
<gene>
    <name evidence="11" type="ORF">LIP_0871</name>
</gene>
<evidence type="ECO:0000256" key="3">
    <source>
        <dbReference type="ARBA" id="ARBA00022723"/>
    </source>
</evidence>
<dbReference type="InterPro" id="IPR019574">
    <property type="entry name" value="NADH_UbQ_OxRdtase_Gsu_4Fe4S-bd"/>
</dbReference>
<dbReference type="CDD" id="cd00207">
    <property type="entry name" value="fer2"/>
    <property type="match status" value="1"/>
</dbReference>
<dbReference type="Gene3D" id="3.10.20.740">
    <property type="match status" value="1"/>
</dbReference>
<dbReference type="Gene3D" id="3.40.50.1780">
    <property type="match status" value="1"/>
</dbReference>
<dbReference type="SMART" id="SM00929">
    <property type="entry name" value="NADH-G_4Fe-4S_3"/>
    <property type="match status" value="1"/>
</dbReference>
<dbReference type="PROSITE" id="PS51839">
    <property type="entry name" value="4FE4S_HC3"/>
    <property type="match status" value="1"/>
</dbReference>
<dbReference type="InterPro" id="IPR000283">
    <property type="entry name" value="NADH_UbQ_OxRdtase_75kDa_su_CS"/>
</dbReference>
<dbReference type="EMBL" id="AP014924">
    <property type="protein sequence ID" value="BAS26728.1"/>
    <property type="molecule type" value="Genomic_DNA"/>
</dbReference>
<keyword evidence="12" id="KW-1185">Reference proteome</keyword>